<evidence type="ECO:0000313" key="3">
    <source>
        <dbReference type="EMBL" id="TWG36672.1"/>
    </source>
</evidence>
<dbReference type="PANTHER" id="PTHR31793">
    <property type="entry name" value="4-HYDROXYBENZOYL-COA THIOESTERASE FAMILY MEMBER"/>
    <property type="match status" value="1"/>
</dbReference>
<sequence length="147" mass="16612">MTKASDPTMAFEFPIRIYWEDTDAGGIVFYANYLKFFERARTEWLRSLGVGQQQLREQTGGMFVVTDAQLRYHRPARLDDELIVTAALRSSGRASLTIVQQALLKPEQMTDQPPTLLTEGTIRIGWVDAATLRPARIPSTLLEQLTP</sequence>
<name>A0A561XKN9_ACIDE</name>
<dbReference type="InterPro" id="IPR050563">
    <property type="entry name" value="4-hydroxybenzoyl-CoA_TE"/>
</dbReference>
<keyword evidence="2 3" id="KW-0378">Hydrolase</keyword>
<dbReference type="PANTHER" id="PTHR31793:SF37">
    <property type="entry name" value="ACYL-COA THIOESTER HYDROLASE YBGC"/>
    <property type="match status" value="1"/>
</dbReference>
<reference evidence="3 4" key="1">
    <citation type="journal article" date="2015" name="Stand. Genomic Sci.">
        <title>Genomic Encyclopedia of Bacterial and Archaeal Type Strains, Phase III: the genomes of soil and plant-associated and newly described type strains.</title>
        <authorList>
            <person name="Whitman W.B."/>
            <person name="Woyke T."/>
            <person name="Klenk H.P."/>
            <person name="Zhou Y."/>
            <person name="Lilburn T.G."/>
            <person name="Beck B.J."/>
            <person name="De Vos P."/>
            <person name="Vandamme P."/>
            <person name="Eisen J.A."/>
            <person name="Garrity G."/>
            <person name="Hugenholtz P."/>
            <person name="Kyrpides N.C."/>
        </authorList>
    </citation>
    <scope>NUCLEOTIDE SEQUENCE [LARGE SCALE GENOMIC DNA]</scope>
    <source>
        <strain evidence="3 4">DSM 64</strain>
    </source>
</reference>
<dbReference type="Pfam" id="PF13279">
    <property type="entry name" value="4HBT_2"/>
    <property type="match status" value="1"/>
</dbReference>
<dbReference type="CDD" id="cd00586">
    <property type="entry name" value="4HBT"/>
    <property type="match status" value="1"/>
</dbReference>
<protein>
    <submittedName>
        <fullName evidence="3">Acyl-CoA thioester hydrolase</fullName>
    </submittedName>
</protein>
<dbReference type="Gene3D" id="3.10.129.10">
    <property type="entry name" value="Hotdog Thioesterase"/>
    <property type="match status" value="1"/>
</dbReference>
<proteinExistence type="inferred from homology"/>
<dbReference type="InterPro" id="IPR006684">
    <property type="entry name" value="YbgC/YbaW"/>
</dbReference>
<dbReference type="NCBIfam" id="TIGR00051">
    <property type="entry name" value="YbgC/FadM family acyl-CoA thioesterase"/>
    <property type="match status" value="1"/>
</dbReference>
<dbReference type="EMBL" id="VJWE01000014">
    <property type="protein sequence ID" value="TWG36672.1"/>
    <property type="molecule type" value="Genomic_DNA"/>
</dbReference>
<evidence type="ECO:0000256" key="2">
    <source>
        <dbReference type="ARBA" id="ARBA00022801"/>
    </source>
</evidence>
<dbReference type="InterPro" id="IPR029069">
    <property type="entry name" value="HotDog_dom_sf"/>
</dbReference>
<organism evidence="3 4">
    <name type="scientific">Acidovorax delafieldii</name>
    <name type="common">Pseudomonas delafieldii</name>
    <dbReference type="NCBI Taxonomy" id="47920"/>
    <lineage>
        <taxon>Bacteria</taxon>
        <taxon>Pseudomonadati</taxon>
        <taxon>Pseudomonadota</taxon>
        <taxon>Betaproteobacteria</taxon>
        <taxon>Burkholderiales</taxon>
        <taxon>Comamonadaceae</taxon>
        <taxon>Acidovorax</taxon>
    </lineage>
</organism>
<dbReference type="PIRSF" id="PIRSF003230">
    <property type="entry name" value="YbgC"/>
    <property type="match status" value="1"/>
</dbReference>
<gene>
    <name evidence="3" type="ORF">ATF69_3062</name>
</gene>
<dbReference type="FunFam" id="3.10.129.10:FF:000004">
    <property type="entry name" value="Tol-pal system-associated acyl-CoA thioesterase"/>
    <property type="match status" value="1"/>
</dbReference>
<evidence type="ECO:0000256" key="1">
    <source>
        <dbReference type="ARBA" id="ARBA00005953"/>
    </source>
</evidence>
<dbReference type="Proteomes" id="UP000321485">
    <property type="component" value="Unassembled WGS sequence"/>
</dbReference>
<dbReference type="InterPro" id="IPR014166">
    <property type="entry name" value="Tol-Pal_acyl-CoA_thioesterase"/>
</dbReference>
<comment type="similarity">
    <text evidence="1">Belongs to the 4-hydroxybenzoyl-CoA thioesterase family.</text>
</comment>
<dbReference type="SUPFAM" id="SSF54637">
    <property type="entry name" value="Thioesterase/thiol ester dehydrase-isomerase"/>
    <property type="match status" value="1"/>
</dbReference>
<dbReference type="AlphaFoldDB" id="A0A561XKN9"/>
<evidence type="ECO:0000313" key="4">
    <source>
        <dbReference type="Proteomes" id="UP000321485"/>
    </source>
</evidence>
<comment type="caution">
    <text evidence="3">The sequence shown here is derived from an EMBL/GenBank/DDBJ whole genome shotgun (WGS) entry which is preliminary data.</text>
</comment>
<accession>A0A561XKN9</accession>
<dbReference type="NCBIfam" id="TIGR02799">
    <property type="entry name" value="thio_ybgC"/>
    <property type="match status" value="1"/>
</dbReference>
<dbReference type="GO" id="GO:0047617">
    <property type="term" value="F:fatty acyl-CoA hydrolase activity"/>
    <property type="evidence" value="ECO:0007669"/>
    <property type="project" value="TreeGrafter"/>
</dbReference>